<accession>A0A016T7G1</accession>
<evidence type="ECO:0000256" key="7">
    <source>
        <dbReference type="ARBA" id="ARBA00022801"/>
    </source>
</evidence>
<evidence type="ECO:0000256" key="9">
    <source>
        <dbReference type="ARBA" id="ARBA00022833"/>
    </source>
</evidence>
<dbReference type="Proteomes" id="UP000024635">
    <property type="component" value="Unassembled WGS sequence"/>
</dbReference>
<dbReference type="Gene3D" id="3.90.70.10">
    <property type="entry name" value="Cysteine proteinases"/>
    <property type="match status" value="1"/>
</dbReference>
<dbReference type="SMART" id="SM00230">
    <property type="entry name" value="CysPc"/>
    <property type="match status" value="1"/>
</dbReference>
<comment type="caution">
    <text evidence="16">The sequence shown here is derived from an EMBL/GenBank/DDBJ whole genome shotgun (WGS) entry which is preliminary data.</text>
</comment>
<dbReference type="InterPro" id="IPR000169">
    <property type="entry name" value="Pept_cys_AS"/>
</dbReference>
<keyword evidence="17" id="KW-1185">Reference proteome</keyword>
<dbReference type="OrthoDB" id="424753at2759"/>
<keyword evidence="9" id="KW-0862">Zinc</keyword>
<dbReference type="GO" id="GO:0008270">
    <property type="term" value="F:zinc ion binding"/>
    <property type="evidence" value="ECO:0007669"/>
    <property type="project" value="UniProtKB-KW"/>
</dbReference>
<feature type="compositionally biased region" description="Polar residues" evidence="13">
    <location>
        <begin position="146"/>
        <end position="160"/>
    </location>
</feature>
<keyword evidence="2" id="KW-0597">Phosphoprotein</keyword>
<dbReference type="PROSITE" id="PS50199">
    <property type="entry name" value="ZF_RANBP2_2"/>
    <property type="match status" value="1"/>
</dbReference>
<keyword evidence="8 11" id="KW-0788">Thiol protease</keyword>
<evidence type="ECO:0000313" key="17">
    <source>
        <dbReference type="Proteomes" id="UP000024635"/>
    </source>
</evidence>
<dbReference type="PANTHER" id="PTHR10183:SF382">
    <property type="entry name" value="CALPAIN-15"/>
    <property type="match status" value="1"/>
</dbReference>
<dbReference type="InterPro" id="IPR038765">
    <property type="entry name" value="Papain-like_cys_pep_sf"/>
</dbReference>
<evidence type="ECO:0000256" key="6">
    <source>
        <dbReference type="ARBA" id="ARBA00022771"/>
    </source>
</evidence>
<feature type="compositionally biased region" description="Pro residues" evidence="13">
    <location>
        <begin position="131"/>
        <end position="141"/>
    </location>
</feature>
<keyword evidence="5" id="KW-0677">Repeat</keyword>
<keyword evidence="3 11" id="KW-0645">Protease</keyword>
<dbReference type="STRING" id="53326.A0A016T7G1"/>
<dbReference type="PROSITE" id="PS50203">
    <property type="entry name" value="CALPAIN_CAT"/>
    <property type="match status" value="1"/>
</dbReference>
<dbReference type="SUPFAM" id="SSF54001">
    <property type="entry name" value="Cysteine proteinases"/>
    <property type="match status" value="1"/>
</dbReference>
<dbReference type="InterPro" id="IPR022684">
    <property type="entry name" value="Calpain_cysteine_protease"/>
</dbReference>
<reference evidence="17" key="1">
    <citation type="journal article" date="2015" name="Nat. Genet.">
        <title>The genome and transcriptome of the zoonotic hookworm Ancylostoma ceylanicum identify infection-specific gene families.</title>
        <authorList>
            <person name="Schwarz E.M."/>
            <person name="Hu Y."/>
            <person name="Antoshechkin I."/>
            <person name="Miller M.M."/>
            <person name="Sternberg P.W."/>
            <person name="Aroian R.V."/>
        </authorList>
    </citation>
    <scope>NUCLEOTIDE SEQUENCE</scope>
    <source>
        <strain evidence="17">HY135</strain>
    </source>
</reference>
<proteinExistence type="inferred from homology"/>
<organism evidence="16 17">
    <name type="scientific">Ancylostoma ceylanicum</name>
    <dbReference type="NCBI Taxonomy" id="53326"/>
    <lineage>
        <taxon>Eukaryota</taxon>
        <taxon>Metazoa</taxon>
        <taxon>Ecdysozoa</taxon>
        <taxon>Nematoda</taxon>
        <taxon>Chromadorea</taxon>
        <taxon>Rhabditida</taxon>
        <taxon>Rhabditina</taxon>
        <taxon>Rhabditomorpha</taxon>
        <taxon>Strongyloidea</taxon>
        <taxon>Ancylostomatidae</taxon>
        <taxon>Ancylostomatinae</taxon>
        <taxon>Ancylostoma</taxon>
    </lineage>
</organism>
<evidence type="ECO:0008006" key="18">
    <source>
        <dbReference type="Google" id="ProtNLM"/>
    </source>
</evidence>
<evidence type="ECO:0000256" key="5">
    <source>
        <dbReference type="ARBA" id="ARBA00022737"/>
    </source>
</evidence>
<dbReference type="Pfam" id="PF00648">
    <property type="entry name" value="Peptidase_C2"/>
    <property type="match status" value="1"/>
</dbReference>
<dbReference type="AlphaFoldDB" id="A0A016T7G1"/>
<dbReference type="Gene3D" id="4.10.1060.10">
    <property type="entry name" value="Zinc finger, RanBP2-type"/>
    <property type="match status" value="1"/>
</dbReference>
<evidence type="ECO:0000256" key="2">
    <source>
        <dbReference type="ARBA" id="ARBA00022553"/>
    </source>
</evidence>
<dbReference type="GO" id="GO:0006508">
    <property type="term" value="P:proteolysis"/>
    <property type="evidence" value="ECO:0007669"/>
    <property type="project" value="UniProtKB-KW"/>
</dbReference>
<dbReference type="PROSITE" id="PS01358">
    <property type="entry name" value="ZF_RANBP2_1"/>
    <property type="match status" value="2"/>
</dbReference>
<gene>
    <name evidence="16" type="primary">Acey_s0127.g1413</name>
    <name evidence="16" type="ORF">Y032_0127g1413</name>
</gene>
<dbReference type="EMBL" id="JARK01001463">
    <property type="protein sequence ID" value="EYB98913.1"/>
    <property type="molecule type" value="Genomic_DNA"/>
</dbReference>
<dbReference type="PROSITE" id="PS00139">
    <property type="entry name" value="THIOL_PROTEASE_CYS"/>
    <property type="match status" value="1"/>
</dbReference>
<dbReference type="PANTHER" id="PTHR10183">
    <property type="entry name" value="CALPAIN"/>
    <property type="match status" value="1"/>
</dbReference>
<dbReference type="InterPro" id="IPR001876">
    <property type="entry name" value="Znf_RanBP2"/>
</dbReference>
<evidence type="ECO:0000256" key="10">
    <source>
        <dbReference type="PIRSR" id="PIRSR622684-1"/>
    </source>
</evidence>
<feature type="compositionally biased region" description="Low complexity" evidence="13">
    <location>
        <begin position="102"/>
        <end position="130"/>
    </location>
</feature>
<feature type="region of interest" description="Disordered" evidence="13">
    <location>
        <begin position="93"/>
        <end position="167"/>
    </location>
</feature>
<evidence type="ECO:0000256" key="12">
    <source>
        <dbReference type="PROSITE-ProRule" id="PRU00322"/>
    </source>
</evidence>
<evidence type="ECO:0000259" key="15">
    <source>
        <dbReference type="PROSITE" id="PS50203"/>
    </source>
</evidence>
<evidence type="ECO:0000256" key="13">
    <source>
        <dbReference type="SAM" id="MobiDB-lite"/>
    </source>
</evidence>
<dbReference type="SMART" id="SM00547">
    <property type="entry name" value="ZnF_RBZ"/>
    <property type="match status" value="2"/>
</dbReference>
<feature type="domain" description="Calpain catalytic" evidence="15">
    <location>
        <begin position="296"/>
        <end position="599"/>
    </location>
</feature>
<dbReference type="GO" id="GO:0004198">
    <property type="term" value="F:calcium-dependent cysteine-type endopeptidase activity"/>
    <property type="evidence" value="ECO:0007669"/>
    <property type="project" value="InterPro"/>
</dbReference>
<feature type="active site" evidence="10 11">
    <location>
        <position position="365"/>
    </location>
</feature>
<evidence type="ECO:0000256" key="8">
    <source>
        <dbReference type="ARBA" id="ARBA00022807"/>
    </source>
</evidence>
<keyword evidence="7 11" id="KW-0378">Hydrolase</keyword>
<keyword evidence="4" id="KW-0479">Metal-binding</keyword>
<feature type="active site" evidence="10 11">
    <location>
        <position position="543"/>
    </location>
</feature>
<evidence type="ECO:0000256" key="4">
    <source>
        <dbReference type="ARBA" id="ARBA00022723"/>
    </source>
</evidence>
<dbReference type="FunFam" id="3.90.70.10:FF:000010">
    <property type="entry name" value="Calpain 15"/>
    <property type="match status" value="1"/>
</dbReference>
<feature type="active site" evidence="10 11">
    <location>
        <position position="523"/>
    </location>
</feature>
<feature type="region of interest" description="Disordered" evidence="13">
    <location>
        <begin position="215"/>
        <end position="234"/>
    </location>
</feature>
<evidence type="ECO:0000259" key="14">
    <source>
        <dbReference type="PROSITE" id="PS50199"/>
    </source>
</evidence>
<dbReference type="PRINTS" id="PR00704">
    <property type="entry name" value="CALPAIN"/>
</dbReference>
<dbReference type="GO" id="GO:0005737">
    <property type="term" value="C:cytoplasm"/>
    <property type="evidence" value="ECO:0007669"/>
    <property type="project" value="TreeGrafter"/>
</dbReference>
<evidence type="ECO:0000313" key="16">
    <source>
        <dbReference type="EMBL" id="EYB98913.1"/>
    </source>
</evidence>
<name>A0A016T7G1_9BILA</name>
<evidence type="ECO:0000256" key="3">
    <source>
        <dbReference type="ARBA" id="ARBA00022670"/>
    </source>
</evidence>
<dbReference type="CDD" id="cd00044">
    <property type="entry name" value="CysPc"/>
    <property type="match status" value="1"/>
</dbReference>
<feature type="domain" description="RanBP2-type" evidence="14">
    <location>
        <begin position="36"/>
        <end position="65"/>
    </location>
</feature>
<protein>
    <recommendedName>
        <fullName evidence="18">Calpain catalytic domain-containing protein</fullName>
    </recommendedName>
</protein>
<evidence type="ECO:0000256" key="1">
    <source>
        <dbReference type="ARBA" id="ARBA00007623"/>
    </source>
</evidence>
<evidence type="ECO:0000256" key="11">
    <source>
        <dbReference type="PROSITE-ProRule" id="PRU00239"/>
    </source>
</evidence>
<comment type="similarity">
    <text evidence="1">Belongs to the peptidase C2 family.</text>
</comment>
<dbReference type="InterPro" id="IPR001300">
    <property type="entry name" value="Peptidase_C2_calpain_cat"/>
</dbReference>
<feature type="compositionally biased region" description="Basic residues" evidence="13">
    <location>
        <begin position="216"/>
        <end position="226"/>
    </location>
</feature>
<sequence>MLAVPTRQLLVGQSAVGEQPAGCRHRRVLSCCIGSWMSPWSCQQCTLVNSEANTLCAACGSEREQRRGTLLPRIIIKPISDVTNAILDLFNGPPNPVSRQRSPNSTFSPGSSSLRSSSSYPDLSSSSTPSRPAPPRPPPPGWILDSDQSSSRINPSPDSIATTTSTTADSSFSFVDTSVTSTSSHDGSLTWICRKCLNANPELLNVCSQCNERKSIGSKRRQRGQNRHLSYTSSGLSTENSSFADVNVSANSSTMSADEKMTSLCSEVMTEVERHDRENAAATYNSIVSFCGQHKTFIDDSFPHTQKSIGDLNDSDLGAVVGFLPTSFIWLRPEQMFTKDGRAWPWTVFRDPRSSDIEQGVLGDCWLLSAMALIAERPDVLEHILLTKEYSHCGVYQVRLCIDGQWKIVLVDDFFPCRPETRSIAFADGRKNQLWVPLIEKALAKQLGSYSRLRAGRTIEGLAMLTGAPVEVVSLEDETDRDIRWARILSAREAGFIMGCSCGAGKRAVNEEVFRRNGLLAKHAYSVLDVRQEGEHRLLRLRNPWGSFVWKGKWSNNWNGWPQDLKRKLLSGEPSTGTFWISYDDFLSHFDSVDIAKIRWYQGWAELRIPIQMGGEFMNSDRAVRILIEEPTEVCLTLFQGGARTAHDQVDLLICVHMVSTSGTIGDLICRSARKLEAFVSTGDVFLRSGQYIIVCHSLTTLGTRKIHGCLAIHSSKPMFADMVPCPPAVYTDSLVQLALKEGKLHSSLNGVFPRYITENFSGLLLMVDNVLEDMWVHVKVECSNSTNVLSSRGTLDVADSIPPLSRQIIMILTHFEPTQTYLVQHQLLVRVSHRHALGDFTIVRNGARTGSESHSPPFGCPAIEQLHSRKALFYC</sequence>
<keyword evidence="6 12" id="KW-0863">Zinc-finger</keyword>